<dbReference type="RefSeq" id="WP_184637502.1">
    <property type="nucleotide sequence ID" value="NZ_BAABKT010000029.1"/>
</dbReference>
<gene>
    <name evidence="1" type="ORF">HNR25_003967</name>
</gene>
<name>A0A841EB56_9ACTN</name>
<keyword evidence="2" id="KW-1185">Reference proteome</keyword>
<evidence type="ECO:0008006" key="3">
    <source>
        <dbReference type="Google" id="ProtNLM"/>
    </source>
</evidence>
<sequence>MATLDALRLLTDALRADAALAGLVGDRVYTVLPKDKTFPLIRVVRWGGDLDTRIPGLVWLDRADFQIDAWATRQLQVYDVARCCVEALVERLPGRRPGGVVTASSVTSLATELDADFTPVLHRARIQATVTAHP</sequence>
<comment type="caution">
    <text evidence="1">The sequence shown here is derived from an EMBL/GenBank/DDBJ whole genome shotgun (WGS) entry which is preliminary data.</text>
</comment>
<dbReference type="Proteomes" id="UP000578077">
    <property type="component" value="Unassembled WGS sequence"/>
</dbReference>
<accession>A0A841EB56</accession>
<dbReference type="Pfam" id="PF11367">
    <property type="entry name" value="Tail_completion_gp17"/>
    <property type="match status" value="1"/>
</dbReference>
<proteinExistence type="predicted"/>
<dbReference type="EMBL" id="JACHLY010000001">
    <property type="protein sequence ID" value="MBB6000216.1"/>
    <property type="molecule type" value="Genomic_DNA"/>
</dbReference>
<dbReference type="AlphaFoldDB" id="A0A841EB56"/>
<evidence type="ECO:0000313" key="2">
    <source>
        <dbReference type="Proteomes" id="UP000578077"/>
    </source>
</evidence>
<protein>
    <recommendedName>
        <fullName evidence="3">DUF3168 domain-containing protein</fullName>
    </recommendedName>
</protein>
<dbReference type="InterPro" id="IPR021508">
    <property type="entry name" value="Gp17-like"/>
</dbReference>
<evidence type="ECO:0000313" key="1">
    <source>
        <dbReference type="EMBL" id="MBB6000216.1"/>
    </source>
</evidence>
<reference evidence="1 2" key="1">
    <citation type="submission" date="2020-08" db="EMBL/GenBank/DDBJ databases">
        <title>Sequencing the genomes of 1000 actinobacteria strains.</title>
        <authorList>
            <person name="Klenk H.-P."/>
        </authorList>
    </citation>
    <scope>NUCLEOTIDE SEQUENCE [LARGE SCALE GENOMIC DNA]</scope>
    <source>
        <strain evidence="1 2">DSM 44593</strain>
    </source>
</reference>
<organism evidence="1 2">
    <name type="scientific">Streptomonospora salina</name>
    <dbReference type="NCBI Taxonomy" id="104205"/>
    <lineage>
        <taxon>Bacteria</taxon>
        <taxon>Bacillati</taxon>
        <taxon>Actinomycetota</taxon>
        <taxon>Actinomycetes</taxon>
        <taxon>Streptosporangiales</taxon>
        <taxon>Nocardiopsidaceae</taxon>
        <taxon>Streptomonospora</taxon>
    </lineage>
</organism>